<dbReference type="PANTHER" id="PTHR30481">
    <property type="entry name" value="DNA ADENINE METHYLASE"/>
    <property type="match status" value="1"/>
</dbReference>
<dbReference type="Gene3D" id="3.40.50.150">
    <property type="entry name" value="Vaccinia Virus protein VP39"/>
    <property type="match status" value="1"/>
</dbReference>
<sequence length="280" mass="32407">MRKNKIVLAAPVLKWVGGKRQLMSEIENILPKTYTTYYEPFIGGGAVLFELQPNKAVINDVNGELINLYNVIKDDVELLIEDLRKHENTSEYFYRIREQDRDRNEYEKLSKIEKASRVVYLNKTCFNGLFRVNKAGEFNSPFGKYKNPNIVDEVTLRAVSKYFNKSDIKILNCDFEQSLKNIRKGSFVYLDPPYDPVSSSANFTGYDKGGFNRDEQIRLKKLCDKLDKKGVKFLLSNSATDFIKELYKDYNIKIVKAKRAINSNGNSRGEVDEVLVRNYE</sequence>
<feature type="binding site" evidence="7">
    <location>
        <position position="60"/>
    </location>
    <ligand>
        <name>S-adenosyl-L-methionine</name>
        <dbReference type="ChEBI" id="CHEBI:59789"/>
    </ligand>
</feature>
<dbReference type="GO" id="GO:0009307">
    <property type="term" value="P:DNA restriction-modification system"/>
    <property type="evidence" value="ECO:0007669"/>
    <property type="project" value="InterPro"/>
</dbReference>
<organism evidence="9 10">
    <name type="scientific">Clostridium algidicarnis DSM 15099</name>
    <dbReference type="NCBI Taxonomy" id="1121295"/>
    <lineage>
        <taxon>Bacteria</taxon>
        <taxon>Bacillati</taxon>
        <taxon>Bacillota</taxon>
        <taxon>Clostridia</taxon>
        <taxon>Eubacteriales</taxon>
        <taxon>Clostridiaceae</taxon>
        <taxon>Clostridium</taxon>
    </lineage>
</organism>
<dbReference type="PROSITE" id="PS00092">
    <property type="entry name" value="N6_MTASE"/>
    <property type="match status" value="1"/>
</dbReference>
<dbReference type="GO" id="GO:1904047">
    <property type="term" value="F:S-adenosyl-L-methionine binding"/>
    <property type="evidence" value="ECO:0007669"/>
    <property type="project" value="TreeGrafter"/>
</dbReference>
<dbReference type="InterPro" id="IPR012327">
    <property type="entry name" value="MeTrfase_D12"/>
</dbReference>
<feature type="binding site" evidence="7">
    <location>
        <position position="19"/>
    </location>
    <ligand>
        <name>S-adenosyl-L-methionine</name>
        <dbReference type="ChEBI" id="CHEBI:59789"/>
    </ligand>
</feature>
<dbReference type="GO" id="GO:0043565">
    <property type="term" value="F:sequence-specific DNA binding"/>
    <property type="evidence" value="ECO:0007669"/>
    <property type="project" value="TreeGrafter"/>
</dbReference>
<dbReference type="Pfam" id="PF02086">
    <property type="entry name" value="MethyltransfD12"/>
    <property type="match status" value="1"/>
</dbReference>
<keyword evidence="4 8" id="KW-0808">Transferase</keyword>
<dbReference type="Proteomes" id="UP000239863">
    <property type="component" value="Unassembled WGS sequence"/>
</dbReference>
<dbReference type="NCBIfam" id="TIGR00571">
    <property type="entry name" value="dam"/>
    <property type="match status" value="1"/>
</dbReference>
<evidence type="ECO:0000256" key="5">
    <source>
        <dbReference type="ARBA" id="ARBA00022691"/>
    </source>
</evidence>
<evidence type="ECO:0000256" key="4">
    <source>
        <dbReference type="ARBA" id="ARBA00022679"/>
    </source>
</evidence>
<dbReference type="GO" id="GO:0032259">
    <property type="term" value="P:methylation"/>
    <property type="evidence" value="ECO:0007669"/>
    <property type="project" value="UniProtKB-KW"/>
</dbReference>
<evidence type="ECO:0000256" key="7">
    <source>
        <dbReference type="PIRSR" id="PIRSR000398-1"/>
    </source>
</evidence>
<evidence type="ECO:0000313" key="10">
    <source>
        <dbReference type="Proteomes" id="UP000239863"/>
    </source>
</evidence>
<evidence type="ECO:0000256" key="2">
    <source>
        <dbReference type="ARBA" id="ARBA00011900"/>
    </source>
</evidence>
<dbReference type="GO" id="GO:0009007">
    <property type="term" value="F:site-specific DNA-methyltransferase (adenine-specific) activity"/>
    <property type="evidence" value="ECO:0007669"/>
    <property type="project" value="UniProtKB-UniRule"/>
</dbReference>
<comment type="similarity">
    <text evidence="1 8">Belongs to the N(4)/N(6)-methyltransferase family.</text>
</comment>
<dbReference type="InterPro" id="IPR012263">
    <property type="entry name" value="M_m6A_EcoRV"/>
</dbReference>
<dbReference type="PANTHER" id="PTHR30481:SF3">
    <property type="entry name" value="DNA ADENINE METHYLASE"/>
    <property type="match status" value="1"/>
</dbReference>
<reference evidence="9 10" key="1">
    <citation type="submission" date="2018-02" db="EMBL/GenBank/DDBJ databases">
        <title>Genomic Encyclopedia of Archaeal and Bacterial Type Strains, Phase II (KMG-II): from individual species to whole genera.</title>
        <authorList>
            <person name="Goeker M."/>
        </authorList>
    </citation>
    <scope>NUCLEOTIDE SEQUENCE [LARGE SCALE GENOMIC DNA]</scope>
    <source>
        <strain evidence="9 10">DSM 15099</strain>
    </source>
</reference>
<dbReference type="GO" id="GO:0006298">
    <property type="term" value="P:mismatch repair"/>
    <property type="evidence" value="ECO:0007669"/>
    <property type="project" value="TreeGrafter"/>
</dbReference>
<dbReference type="EMBL" id="PTIS01000019">
    <property type="protein sequence ID" value="PPK45555.1"/>
    <property type="molecule type" value="Genomic_DNA"/>
</dbReference>
<name>A0A2S6FVG7_9CLOT</name>
<dbReference type="EC" id="2.1.1.72" evidence="2 8"/>
<dbReference type="OrthoDB" id="9805629at2"/>
<comment type="catalytic activity">
    <reaction evidence="6 8">
        <text>a 2'-deoxyadenosine in DNA + S-adenosyl-L-methionine = an N(6)-methyl-2'-deoxyadenosine in DNA + S-adenosyl-L-homocysteine + H(+)</text>
        <dbReference type="Rhea" id="RHEA:15197"/>
        <dbReference type="Rhea" id="RHEA-COMP:12418"/>
        <dbReference type="Rhea" id="RHEA-COMP:12419"/>
        <dbReference type="ChEBI" id="CHEBI:15378"/>
        <dbReference type="ChEBI" id="CHEBI:57856"/>
        <dbReference type="ChEBI" id="CHEBI:59789"/>
        <dbReference type="ChEBI" id="CHEBI:90615"/>
        <dbReference type="ChEBI" id="CHEBI:90616"/>
        <dbReference type="EC" id="2.1.1.72"/>
    </reaction>
</comment>
<evidence type="ECO:0000313" key="9">
    <source>
        <dbReference type="EMBL" id="PPK45555.1"/>
    </source>
</evidence>
<evidence type="ECO:0000256" key="1">
    <source>
        <dbReference type="ARBA" id="ARBA00006594"/>
    </source>
</evidence>
<keyword evidence="3 8" id="KW-0489">Methyltransferase</keyword>
<feature type="binding site" evidence="7">
    <location>
        <position position="191"/>
    </location>
    <ligand>
        <name>S-adenosyl-L-methionine</name>
        <dbReference type="ChEBI" id="CHEBI:59789"/>
    </ligand>
</feature>
<evidence type="ECO:0000256" key="6">
    <source>
        <dbReference type="ARBA" id="ARBA00047942"/>
    </source>
</evidence>
<evidence type="ECO:0000256" key="3">
    <source>
        <dbReference type="ARBA" id="ARBA00022603"/>
    </source>
</evidence>
<dbReference type="AlphaFoldDB" id="A0A2S6FVG7"/>
<dbReference type="InterPro" id="IPR002052">
    <property type="entry name" value="DNA_methylase_N6_adenine_CS"/>
</dbReference>
<evidence type="ECO:0000256" key="8">
    <source>
        <dbReference type="RuleBase" id="RU361257"/>
    </source>
</evidence>
<dbReference type="PRINTS" id="PR00505">
    <property type="entry name" value="D12N6MTFRASE"/>
</dbReference>
<dbReference type="SUPFAM" id="SSF53335">
    <property type="entry name" value="S-adenosyl-L-methionine-dependent methyltransferases"/>
    <property type="match status" value="1"/>
</dbReference>
<protein>
    <recommendedName>
        <fullName evidence="2 8">Site-specific DNA-methyltransferase (adenine-specific)</fullName>
        <ecNumber evidence="2 8">2.1.1.72</ecNumber>
    </recommendedName>
</protein>
<gene>
    <name evidence="9" type="ORF">BD821_1198</name>
</gene>
<dbReference type="RefSeq" id="WP_104410567.1">
    <property type="nucleotide sequence ID" value="NZ_PTIS01000019.1"/>
</dbReference>
<accession>A0A2S6FVG7</accession>
<comment type="caution">
    <text evidence="9">The sequence shown here is derived from an EMBL/GenBank/DDBJ whole genome shotgun (WGS) entry which is preliminary data.</text>
</comment>
<proteinExistence type="inferred from homology"/>
<keyword evidence="5 8" id="KW-0949">S-adenosyl-L-methionine</keyword>
<dbReference type="InterPro" id="IPR023095">
    <property type="entry name" value="Ade_MeTrfase_dom_2"/>
</dbReference>
<dbReference type="Gene3D" id="1.10.1020.10">
    <property type="entry name" value="Adenine-specific Methyltransferase, Domain 2"/>
    <property type="match status" value="1"/>
</dbReference>
<feature type="binding site" evidence="7">
    <location>
        <position position="15"/>
    </location>
    <ligand>
        <name>S-adenosyl-L-methionine</name>
        <dbReference type="ChEBI" id="CHEBI:59789"/>
    </ligand>
</feature>
<dbReference type="InterPro" id="IPR029063">
    <property type="entry name" value="SAM-dependent_MTases_sf"/>
</dbReference>
<dbReference type="PIRSF" id="PIRSF000398">
    <property type="entry name" value="M_m6A_EcoRV"/>
    <property type="match status" value="1"/>
</dbReference>